<feature type="compositionally biased region" description="Polar residues" evidence="1">
    <location>
        <begin position="131"/>
        <end position="147"/>
    </location>
</feature>
<feature type="compositionally biased region" description="Low complexity" evidence="1">
    <location>
        <begin position="103"/>
        <end position="119"/>
    </location>
</feature>
<name>A0A9N9MFP3_9CUCU</name>
<dbReference type="AlphaFoldDB" id="A0A9N9MFP3"/>
<evidence type="ECO:0008006" key="5">
    <source>
        <dbReference type="Google" id="ProtNLM"/>
    </source>
</evidence>
<protein>
    <recommendedName>
        <fullName evidence="5">Enamelin</fullName>
    </recommendedName>
</protein>
<reference evidence="3" key="1">
    <citation type="submission" date="2022-01" db="EMBL/GenBank/DDBJ databases">
        <authorList>
            <person name="King R."/>
        </authorList>
    </citation>
    <scope>NUCLEOTIDE SEQUENCE</scope>
</reference>
<accession>A0A9N9MFP3</accession>
<sequence length="347" mass="38824">MKIIIGTLLLCATALCDLPRGLRPPSKYHLYRAPITDLRLNSKLTIEQLINLTEKLQSRPHKNYGVPDVKHVENFDRQQLPYRPPTGFRQQFQQSTFGANSYQPQQNSFGGNGQNQPQQQYLSQNSVGENQYVPQQPQNSLGKSQFVPQPPQNSNSQQPQNSFGMNQYSPQQSSGINFNNQNQQRQPENSFGGVSINQNSLQQVSQYPPQQSQNSENSLHQAQRGSNSLPTSYLPTQTTPRSVVATTLKPSTTTATSTTTVEANDYDYNQQTEEGPNISVSNAVAGGGSFFYLQQPDGRLQKVILQKTQEPNSKPEEYVANYYFQNVQALPNTVYTPLINLGAYTQK</sequence>
<feature type="signal peptide" evidence="2">
    <location>
        <begin position="1"/>
        <end position="16"/>
    </location>
</feature>
<evidence type="ECO:0000256" key="1">
    <source>
        <dbReference type="SAM" id="MobiDB-lite"/>
    </source>
</evidence>
<evidence type="ECO:0000313" key="3">
    <source>
        <dbReference type="EMBL" id="CAG9763402.1"/>
    </source>
</evidence>
<dbReference type="EMBL" id="OU892289">
    <property type="protein sequence ID" value="CAG9763402.1"/>
    <property type="molecule type" value="Genomic_DNA"/>
</dbReference>
<keyword evidence="2" id="KW-0732">Signal</keyword>
<feature type="chain" id="PRO_5040500149" description="Enamelin" evidence="2">
    <location>
        <begin position="17"/>
        <end position="347"/>
    </location>
</feature>
<feature type="compositionally biased region" description="Low complexity" evidence="1">
    <location>
        <begin position="152"/>
        <end position="162"/>
    </location>
</feature>
<evidence type="ECO:0000313" key="4">
    <source>
        <dbReference type="Proteomes" id="UP001152799"/>
    </source>
</evidence>
<feature type="compositionally biased region" description="Polar residues" evidence="1">
    <location>
        <begin position="163"/>
        <end position="189"/>
    </location>
</feature>
<feature type="compositionally biased region" description="Low complexity" evidence="1">
    <location>
        <begin position="200"/>
        <end position="219"/>
    </location>
</feature>
<feature type="region of interest" description="Disordered" evidence="1">
    <location>
        <begin position="100"/>
        <end position="119"/>
    </location>
</feature>
<evidence type="ECO:0000256" key="2">
    <source>
        <dbReference type="SAM" id="SignalP"/>
    </source>
</evidence>
<organism evidence="3 4">
    <name type="scientific">Ceutorhynchus assimilis</name>
    <name type="common">cabbage seed weevil</name>
    <dbReference type="NCBI Taxonomy" id="467358"/>
    <lineage>
        <taxon>Eukaryota</taxon>
        <taxon>Metazoa</taxon>
        <taxon>Ecdysozoa</taxon>
        <taxon>Arthropoda</taxon>
        <taxon>Hexapoda</taxon>
        <taxon>Insecta</taxon>
        <taxon>Pterygota</taxon>
        <taxon>Neoptera</taxon>
        <taxon>Endopterygota</taxon>
        <taxon>Coleoptera</taxon>
        <taxon>Polyphaga</taxon>
        <taxon>Cucujiformia</taxon>
        <taxon>Curculionidae</taxon>
        <taxon>Ceutorhynchinae</taxon>
        <taxon>Ceutorhynchus</taxon>
    </lineage>
</organism>
<feature type="region of interest" description="Disordered" evidence="1">
    <location>
        <begin position="131"/>
        <end position="241"/>
    </location>
</feature>
<dbReference type="Proteomes" id="UP001152799">
    <property type="component" value="Chromosome 13"/>
</dbReference>
<gene>
    <name evidence="3" type="ORF">CEUTPL_LOCUS4067</name>
</gene>
<proteinExistence type="predicted"/>
<keyword evidence="4" id="KW-1185">Reference proteome</keyword>
<feature type="compositionally biased region" description="Polar residues" evidence="1">
    <location>
        <begin position="220"/>
        <end position="241"/>
    </location>
</feature>
<dbReference type="OrthoDB" id="8197587at2759"/>